<evidence type="ECO:0000256" key="1">
    <source>
        <dbReference type="ARBA" id="ARBA00001947"/>
    </source>
</evidence>
<comment type="similarity">
    <text evidence="2 3">Belongs to the peptidase M16 family.</text>
</comment>
<evidence type="ECO:0000313" key="5">
    <source>
        <dbReference type="Proteomes" id="UP000243416"/>
    </source>
</evidence>
<dbReference type="PROSITE" id="PS00143">
    <property type="entry name" value="INSULINASE"/>
    <property type="match status" value="1"/>
</dbReference>
<dbReference type="InterPro" id="IPR050361">
    <property type="entry name" value="MPP/UQCRC_Complex"/>
</dbReference>
<proteinExistence type="inferred from homology"/>
<sequence>MIPTHLHRYALPLLMTTLLGTALAPAALANPFEKTLDNGMRVIVKEDRRAPTVVHMVWYRTGAMDEQDGSSGLAHMLEHMMFKGTQKVGPGEFSKRVAAVGGRDNAFTSRDYTAYFQQVPKRALPEMMALEADRMANLKLDPKEFAPELKVVMEERRMRTEDNPQALVYERLNATAFQVHPYRRPVIGWMDDLSHMTWQDAENWYKRWYTPGNATLVVVGDVDHRALFKLAEQHYGRLKSRALPERRTLAEPQQLGIKRINVKAPAKLPYLMMAWKTPKLVDVNRDRDPYALEMLAAVLDGHEASRLSKNLVRGSRVAQSAGAGYDATLRGESMFMLDGQPAEGRSVAELEAALRAEIRAIQEQGVTEEELARVKNQAIAGQIYKRDSMMGQAMEIGMLEVIGMRWQDIDRMIERLRTVSTAEVQTVARKYFVDDTLTVATLDPQPISEEAAARAERTAASAHLH</sequence>
<evidence type="ECO:0000256" key="2">
    <source>
        <dbReference type="ARBA" id="ARBA00007261"/>
    </source>
</evidence>
<comment type="caution">
    <text evidence="4">The sequence shown here is derived from an EMBL/GenBank/DDBJ whole genome shotgun (WGS) entry which is preliminary data.</text>
</comment>
<dbReference type="SUPFAM" id="SSF63411">
    <property type="entry name" value="LuxS/MPP-like metallohydrolase"/>
    <property type="match status" value="2"/>
</dbReference>
<dbReference type="RefSeq" id="WP_067170626.1">
    <property type="nucleotide sequence ID" value="NZ_LFZK01000001.1"/>
</dbReference>
<comment type="cofactor">
    <cofactor evidence="1">
        <name>Zn(2+)</name>
        <dbReference type="ChEBI" id="CHEBI:29105"/>
    </cofactor>
</comment>
<dbReference type="GO" id="GO:0046872">
    <property type="term" value="F:metal ion binding"/>
    <property type="evidence" value="ECO:0007669"/>
    <property type="project" value="InterPro"/>
</dbReference>
<dbReference type="AlphaFoldDB" id="A0A656ZCX5"/>
<dbReference type="EMBL" id="LFZK01000001">
    <property type="protein sequence ID" value="KYC29528.1"/>
    <property type="molecule type" value="Genomic_DNA"/>
</dbReference>
<dbReference type="Gene3D" id="3.30.830.10">
    <property type="entry name" value="Metalloenzyme, LuxS/M16 peptidase-like"/>
    <property type="match status" value="2"/>
</dbReference>
<dbReference type="Pfam" id="PF00675">
    <property type="entry name" value="Peptidase_M16"/>
    <property type="match status" value="1"/>
</dbReference>
<accession>A0A656ZCX5</accession>
<evidence type="ECO:0000256" key="3">
    <source>
        <dbReference type="RuleBase" id="RU004447"/>
    </source>
</evidence>
<dbReference type="Proteomes" id="UP000243416">
    <property type="component" value="Unassembled WGS sequence"/>
</dbReference>
<dbReference type="GO" id="GO:0006508">
    <property type="term" value="P:proteolysis"/>
    <property type="evidence" value="ECO:0007669"/>
    <property type="project" value="InterPro"/>
</dbReference>
<dbReference type="InterPro" id="IPR001431">
    <property type="entry name" value="Pept_M16_Zn_BS"/>
</dbReference>
<name>A0A656ZCX5_9PROT</name>
<dbReference type="InterPro" id="IPR011765">
    <property type="entry name" value="Pept_M16_N"/>
</dbReference>
<organism evidence="4 5">
    <name type="scientific">Sterolibacterium denitrificans</name>
    <dbReference type="NCBI Taxonomy" id="157592"/>
    <lineage>
        <taxon>Bacteria</taxon>
        <taxon>Pseudomonadati</taxon>
        <taxon>Pseudomonadota</taxon>
        <taxon>Betaproteobacteria</taxon>
        <taxon>Nitrosomonadales</taxon>
        <taxon>Sterolibacteriaceae</taxon>
        <taxon>Sterolibacterium</taxon>
    </lineage>
</organism>
<dbReference type="GO" id="GO:0004222">
    <property type="term" value="F:metalloendopeptidase activity"/>
    <property type="evidence" value="ECO:0007669"/>
    <property type="project" value="InterPro"/>
</dbReference>
<reference evidence="4 5" key="1">
    <citation type="journal article" date="2016" name="ISME J.">
        <title>Integrated multi-omics analyses reveal the biochemical mechanisms and phylogenetic relevance of anaerobic androgen biodegradation in the environment.</title>
        <authorList>
            <person name="Yang F.C."/>
            <person name="Chen Y.L."/>
            <person name="Tang S.L."/>
            <person name="Yu C.P."/>
            <person name="Wang P.H."/>
            <person name="Ismail W."/>
            <person name="Wang C.H."/>
            <person name="Ding J.Y."/>
            <person name="Yang C.Y."/>
            <person name="Yang C.Y."/>
            <person name="Chiang Y.R."/>
        </authorList>
    </citation>
    <scope>NUCLEOTIDE SEQUENCE [LARGE SCALE GENOMIC DNA]</scope>
    <source>
        <strain evidence="4 5">DSM 13999</strain>
    </source>
</reference>
<dbReference type="PANTHER" id="PTHR11851">
    <property type="entry name" value="METALLOPROTEASE"/>
    <property type="match status" value="1"/>
</dbReference>
<evidence type="ECO:0000313" key="4">
    <source>
        <dbReference type="EMBL" id="KYC29528.1"/>
    </source>
</evidence>
<dbReference type="InterPro" id="IPR011249">
    <property type="entry name" value="Metalloenz_LuxS/M16"/>
</dbReference>
<dbReference type="Pfam" id="PF05193">
    <property type="entry name" value="Peptidase_M16_C"/>
    <property type="match status" value="1"/>
</dbReference>
<keyword evidence="5" id="KW-1185">Reference proteome</keyword>
<protein>
    <submittedName>
        <fullName evidence="4">Peptidase M16</fullName>
    </submittedName>
</protein>
<dbReference type="InterPro" id="IPR007863">
    <property type="entry name" value="Peptidase_M16_C"/>
</dbReference>
<gene>
    <name evidence="4" type="ORF">ACY05_00290</name>
</gene>
<dbReference type="PANTHER" id="PTHR11851:SF49">
    <property type="entry name" value="MITOCHONDRIAL-PROCESSING PEPTIDASE SUBUNIT ALPHA"/>
    <property type="match status" value="1"/>
</dbReference>